<dbReference type="RefSeq" id="WP_344754380.1">
    <property type="nucleotide sequence ID" value="NZ_BAABBW010000003.1"/>
</dbReference>
<dbReference type="EMBL" id="BAABBW010000003">
    <property type="protein sequence ID" value="GAA4176044.1"/>
    <property type="molecule type" value="Genomic_DNA"/>
</dbReference>
<evidence type="ECO:0000313" key="1">
    <source>
        <dbReference type="EMBL" id="GAA4176044.1"/>
    </source>
</evidence>
<reference evidence="2" key="1">
    <citation type="journal article" date="2019" name="Int. J. Syst. Evol. Microbiol.">
        <title>The Global Catalogue of Microorganisms (GCM) 10K type strain sequencing project: providing services to taxonomists for standard genome sequencing and annotation.</title>
        <authorList>
            <consortium name="The Broad Institute Genomics Platform"/>
            <consortium name="The Broad Institute Genome Sequencing Center for Infectious Disease"/>
            <person name="Wu L."/>
            <person name="Ma J."/>
        </authorList>
    </citation>
    <scope>NUCLEOTIDE SEQUENCE [LARGE SCALE GENOMIC DNA]</scope>
    <source>
        <strain evidence="2">JCM 17591</strain>
    </source>
</reference>
<dbReference type="Pfam" id="PF20060">
    <property type="entry name" value="DUF6459"/>
    <property type="match status" value="1"/>
</dbReference>
<proteinExistence type="predicted"/>
<dbReference type="Proteomes" id="UP001501079">
    <property type="component" value="Unassembled WGS sequence"/>
</dbReference>
<organism evidence="1 2">
    <name type="scientific">Gryllotalpicola koreensis</name>
    <dbReference type="NCBI Taxonomy" id="993086"/>
    <lineage>
        <taxon>Bacteria</taxon>
        <taxon>Bacillati</taxon>
        <taxon>Actinomycetota</taxon>
        <taxon>Actinomycetes</taxon>
        <taxon>Micrococcales</taxon>
        <taxon>Microbacteriaceae</taxon>
        <taxon>Gryllotalpicola</taxon>
    </lineage>
</organism>
<comment type="caution">
    <text evidence="1">The sequence shown here is derived from an EMBL/GenBank/DDBJ whole genome shotgun (WGS) entry which is preliminary data.</text>
</comment>
<keyword evidence="2" id="KW-1185">Reference proteome</keyword>
<name>A0ABP8A261_9MICO</name>
<protein>
    <submittedName>
        <fullName evidence="1">Uncharacterized protein</fullName>
    </submittedName>
</protein>
<dbReference type="InterPro" id="IPR045596">
    <property type="entry name" value="DUF6459"/>
</dbReference>
<gene>
    <name evidence="1" type="ORF">GCM10022287_22610</name>
</gene>
<evidence type="ECO:0000313" key="2">
    <source>
        <dbReference type="Proteomes" id="UP001501079"/>
    </source>
</evidence>
<accession>A0ABP8A261</accession>
<sequence length="64" mass="7277">MASAQRHDRFDVDDYFGVQRTADLPDPDPLITNLTRCVIEILAGARELEQIARWISDDVFGETI</sequence>